<keyword evidence="1" id="KW-0812">Transmembrane</keyword>
<comment type="caution">
    <text evidence="2">The sequence shown here is derived from an EMBL/GenBank/DDBJ whole genome shotgun (WGS) entry which is preliminary data.</text>
</comment>
<evidence type="ECO:0000313" key="3">
    <source>
        <dbReference type="Proteomes" id="UP000187406"/>
    </source>
</evidence>
<dbReference type="EMBL" id="BDDD01000417">
    <property type="protein sequence ID" value="GAV65452.1"/>
    <property type="molecule type" value="Genomic_DNA"/>
</dbReference>
<dbReference type="InParanoid" id="A0A1Q3BCB6"/>
<feature type="transmembrane region" description="Helical" evidence="1">
    <location>
        <begin position="109"/>
        <end position="131"/>
    </location>
</feature>
<name>A0A1Q3BCB6_CEPFO</name>
<proteinExistence type="predicted"/>
<protein>
    <submittedName>
        <fullName evidence="2">Uncharacterized protein</fullName>
    </submittedName>
</protein>
<keyword evidence="1" id="KW-0472">Membrane</keyword>
<evidence type="ECO:0000256" key="1">
    <source>
        <dbReference type="SAM" id="Phobius"/>
    </source>
</evidence>
<gene>
    <name evidence="2" type="ORF">CFOL_v3_08967</name>
</gene>
<dbReference type="PANTHER" id="PTHR34558">
    <property type="entry name" value="EXPRESSED PROTEIN"/>
    <property type="match status" value="1"/>
</dbReference>
<dbReference type="Proteomes" id="UP000187406">
    <property type="component" value="Unassembled WGS sequence"/>
</dbReference>
<sequence>MAQSSFVLYLILAEAFIGLAITTEMGQAIVQEIAPSYSNPPVYQAEAPMIRKLGKQHPKMVKSLGAPSVSPSEEPQEMHSTEGAMENLSTVHGQDIILKKNHHSVDKSVAGGGVILGGLATTFLVAVFCYIKATATGRHNIKQGLTS</sequence>
<dbReference type="AlphaFoldDB" id="A0A1Q3BCB6"/>
<reference evidence="3" key="1">
    <citation type="submission" date="2016-04" db="EMBL/GenBank/DDBJ databases">
        <title>Cephalotus genome sequencing.</title>
        <authorList>
            <person name="Fukushima K."/>
            <person name="Hasebe M."/>
            <person name="Fang X."/>
        </authorList>
    </citation>
    <scope>NUCLEOTIDE SEQUENCE [LARGE SCALE GENOMIC DNA]</scope>
    <source>
        <strain evidence="3">cv. St1</strain>
    </source>
</reference>
<keyword evidence="3" id="KW-1185">Reference proteome</keyword>
<organism evidence="2 3">
    <name type="scientific">Cephalotus follicularis</name>
    <name type="common">Albany pitcher plant</name>
    <dbReference type="NCBI Taxonomy" id="3775"/>
    <lineage>
        <taxon>Eukaryota</taxon>
        <taxon>Viridiplantae</taxon>
        <taxon>Streptophyta</taxon>
        <taxon>Embryophyta</taxon>
        <taxon>Tracheophyta</taxon>
        <taxon>Spermatophyta</taxon>
        <taxon>Magnoliopsida</taxon>
        <taxon>eudicotyledons</taxon>
        <taxon>Gunneridae</taxon>
        <taxon>Pentapetalae</taxon>
        <taxon>rosids</taxon>
        <taxon>fabids</taxon>
        <taxon>Oxalidales</taxon>
        <taxon>Cephalotaceae</taxon>
        <taxon>Cephalotus</taxon>
    </lineage>
</organism>
<dbReference type="OrthoDB" id="686454at2759"/>
<dbReference type="PANTHER" id="PTHR34558:SF9">
    <property type="entry name" value="F3L24.15 PROTEIN"/>
    <property type="match status" value="1"/>
</dbReference>
<keyword evidence="1" id="KW-1133">Transmembrane helix</keyword>
<feature type="transmembrane region" description="Helical" evidence="1">
    <location>
        <begin position="7"/>
        <end position="30"/>
    </location>
</feature>
<evidence type="ECO:0000313" key="2">
    <source>
        <dbReference type="EMBL" id="GAV65452.1"/>
    </source>
</evidence>
<accession>A0A1Q3BCB6</accession>
<dbReference type="STRING" id="3775.A0A1Q3BCB6"/>